<sequence>MELVSNSACLYSIQCLQPVHGQQDTFLSRKCIHPQQNSGLKLSMIFKDFDEQHRLPYDKVLETLVRHPYFRERYREKYCLPPATVDFVFQQSSTRHVSLDYKDASNLSMDLKTFQDAMDPLRNKETVPGRSFEKSLY</sequence>
<evidence type="ECO:0000313" key="1">
    <source>
        <dbReference type="EMBL" id="GFR20638.1"/>
    </source>
</evidence>
<dbReference type="Proteomes" id="UP000887116">
    <property type="component" value="Unassembled WGS sequence"/>
</dbReference>
<keyword evidence="2" id="KW-1185">Reference proteome</keyword>
<reference evidence="1" key="1">
    <citation type="submission" date="2020-07" db="EMBL/GenBank/DDBJ databases">
        <title>Multicomponent nature underlies the extraordinary mechanical properties of spider dragline silk.</title>
        <authorList>
            <person name="Kono N."/>
            <person name="Nakamura H."/>
            <person name="Mori M."/>
            <person name="Yoshida Y."/>
            <person name="Ohtoshi R."/>
            <person name="Malay A.D."/>
            <person name="Moran D.A.P."/>
            <person name="Tomita M."/>
            <person name="Numata K."/>
            <person name="Arakawa K."/>
        </authorList>
    </citation>
    <scope>NUCLEOTIDE SEQUENCE</scope>
</reference>
<evidence type="ECO:0000313" key="2">
    <source>
        <dbReference type="Proteomes" id="UP000887116"/>
    </source>
</evidence>
<protein>
    <submittedName>
        <fullName evidence="1">Uncharacterized protein</fullName>
    </submittedName>
</protein>
<gene>
    <name evidence="1" type="ORF">TNCT_403431</name>
</gene>
<name>A0A8X6HC44_TRICU</name>
<accession>A0A8X6HC44</accession>
<dbReference type="AlphaFoldDB" id="A0A8X6HC44"/>
<dbReference type="EMBL" id="BMAO01018087">
    <property type="protein sequence ID" value="GFR20638.1"/>
    <property type="molecule type" value="Genomic_DNA"/>
</dbReference>
<proteinExistence type="predicted"/>
<organism evidence="1 2">
    <name type="scientific">Trichonephila clavata</name>
    <name type="common">Joro spider</name>
    <name type="synonym">Nephila clavata</name>
    <dbReference type="NCBI Taxonomy" id="2740835"/>
    <lineage>
        <taxon>Eukaryota</taxon>
        <taxon>Metazoa</taxon>
        <taxon>Ecdysozoa</taxon>
        <taxon>Arthropoda</taxon>
        <taxon>Chelicerata</taxon>
        <taxon>Arachnida</taxon>
        <taxon>Araneae</taxon>
        <taxon>Araneomorphae</taxon>
        <taxon>Entelegynae</taxon>
        <taxon>Araneoidea</taxon>
        <taxon>Nephilidae</taxon>
        <taxon>Trichonephila</taxon>
    </lineage>
</organism>
<comment type="caution">
    <text evidence="1">The sequence shown here is derived from an EMBL/GenBank/DDBJ whole genome shotgun (WGS) entry which is preliminary data.</text>
</comment>